<dbReference type="RefSeq" id="WP_106523816.1">
    <property type="nucleotide sequence ID" value="NZ_PYGD01000006.1"/>
</dbReference>
<dbReference type="Gene3D" id="3.60.15.10">
    <property type="entry name" value="Ribonuclease Z/Hydroxyacylglutathione hydrolase-like"/>
    <property type="match status" value="2"/>
</dbReference>
<dbReference type="GO" id="GO:0016787">
    <property type="term" value="F:hydrolase activity"/>
    <property type="evidence" value="ECO:0007669"/>
    <property type="project" value="UniProtKB-KW"/>
</dbReference>
<dbReference type="InterPro" id="IPR036866">
    <property type="entry name" value="RibonucZ/Hydroxyglut_hydro"/>
</dbReference>
<dbReference type="PANTHER" id="PTHR30619">
    <property type="entry name" value="DNA INTERNALIZATION/COMPETENCE PROTEIN COMEC/REC2"/>
    <property type="match status" value="1"/>
</dbReference>
<reference evidence="1 2" key="1">
    <citation type="submission" date="2018-03" db="EMBL/GenBank/DDBJ databases">
        <title>Genomic Encyclopedia of Type Strains, Phase III (KMG-III): the genomes of soil and plant-associated and newly described type strains.</title>
        <authorList>
            <person name="Whitman W."/>
        </authorList>
    </citation>
    <scope>NUCLEOTIDE SEQUENCE [LARGE SCALE GENOMIC DNA]</scope>
    <source>
        <strain evidence="1 2">CGMCC 1.12700</strain>
    </source>
</reference>
<proteinExistence type="predicted"/>
<dbReference type="OrthoDB" id="418728at2"/>
<evidence type="ECO:0000313" key="1">
    <source>
        <dbReference type="EMBL" id="PSK91219.1"/>
    </source>
</evidence>
<dbReference type="PANTHER" id="PTHR30619:SF1">
    <property type="entry name" value="RECOMBINATION PROTEIN 2"/>
    <property type="match status" value="1"/>
</dbReference>
<accession>A0A2P8D1Y2</accession>
<keyword evidence="1" id="KW-0378">Hydrolase</keyword>
<name>A0A2P8D1Y2_9BACT</name>
<gene>
    <name evidence="1" type="ORF">B0I18_106231</name>
</gene>
<dbReference type="SUPFAM" id="SSF56281">
    <property type="entry name" value="Metallo-hydrolase/oxidoreductase"/>
    <property type="match status" value="2"/>
</dbReference>
<dbReference type="InterPro" id="IPR052159">
    <property type="entry name" value="Competence_DNA_uptake"/>
</dbReference>
<dbReference type="Proteomes" id="UP000240572">
    <property type="component" value="Unassembled WGS sequence"/>
</dbReference>
<keyword evidence="2" id="KW-1185">Reference proteome</keyword>
<protein>
    <submittedName>
        <fullName evidence="1">Beta-lactamase superfamily II metal-dependent hydrolase</fullName>
    </submittedName>
</protein>
<organism evidence="1 2">
    <name type="scientific">Taibaiella chishuiensis</name>
    <dbReference type="NCBI Taxonomy" id="1434707"/>
    <lineage>
        <taxon>Bacteria</taxon>
        <taxon>Pseudomonadati</taxon>
        <taxon>Bacteroidota</taxon>
        <taxon>Chitinophagia</taxon>
        <taxon>Chitinophagales</taxon>
        <taxon>Chitinophagaceae</taxon>
        <taxon>Taibaiella</taxon>
    </lineage>
</organism>
<dbReference type="EMBL" id="PYGD01000006">
    <property type="protein sequence ID" value="PSK91219.1"/>
    <property type="molecule type" value="Genomic_DNA"/>
</dbReference>
<comment type="caution">
    <text evidence="1">The sequence shown here is derived from an EMBL/GenBank/DDBJ whole genome shotgun (WGS) entry which is preliminary data.</text>
</comment>
<sequence>MPWNLDISTIDVGQGESALVTATDGLQTRVMLIDGGKQGQAGTVNTYVAGRLVATPVDHILVTHYDVDHSGGIMSLLEADNFFVICDTLAAAGAAQAIGANPGQVAASVGAAICATILGCYNNFLGQNYSAQAATIATAARNAWNGVGTVQNAARFGVLYAEQYVNYPLNRFLVPTTIKRRDSAYLGALAAVNALANGLNVPQAVFTDVFNCLRTVVSSKPQFITGGRFSRSQMIDTGNPAQIPGTYTDFVAGGVYMSDTLVQAPGVNRPRLQAAYGSEVLWNSGPNAMPAPAGAPAIYVMARNGRVWDGTPNGSDPIGGIAIDNNKDSYGLILRFNNFFFYTGGDLTSAGEDMVADAVMGTGLPNPAGGAYPIPNRIAAFKCGHHGADTCTSAYFLTTINPRASMISTGQNGYGHPDQGLVNRLNGRNPFYFYLTGCYYQRMYIPATYNPAGNQLLGANRSRVAGGLAIPPGNIQLVITQANSTAPAPSFQVTYYEYDAPQAFRTEINPF</sequence>
<evidence type="ECO:0000313" key="2">
    <source>
        <dbReference type="Proteomes" id="UP000240572"/>
    </source>
</evidence>
<dbReference type="AlphaFoldDB" id="A0A2P8D1Y2"/>